<proteinExistence type="predicted"/>
<dbReference type="PANTHER" id="PTHR28589:SF1">
    <property type="entry name" value="SMALL RIBOSOMAL SUBUNIT PROTEIN MS34"/>
    <property type="match status" value="1"/>
</dbReference>
<accession>A0A8J2KK05</accession>
<comment type="caution">
    <text evidence="1">The sequence shown here is derived from an EMBL/GenBank/DDBJ whole genome shotgun (WGS) entry which is preliminary data.</text>
</comment>
<dbReference type="OrthoDB" id="16434at2759"/>
<dbReference type="EMBL" id="CAJVCH010406320">
    <property type="protein sequence ID" value="CAG7817882.1"/>
    <property type="molecule type" value="Genomic_DNA"/>
</dbReference>
<dbReference type="GO" id="GO:0005739">
    <property type="term" value="C:mitochondrion"/>
    <property type="evidence" value="ECO:0007669"/>
    <property type="project" value="InterPro"/>
</dbReference>
<sequence>MSILYVGRPANYHGRPLWEILLNLKNFGVGRLVTRSTFNFRYPETTFYKILHVEPTVIDYKLQEGSDFCNLSWIRDPAILILDL</sequence>
<evidence type="ECO:0000313" key="1">
    <source>
        <dbReference type="EMBL" id="CAG7817882.1"/>
    </source>
</evidence>
<gene>
    <name evidence="1" type="ORF">AFUS01_LOCUS28421</name>
</gene>
<evidence type="ECO:0000313" key="2">
    <source>
        <dbReference type="Proteomes" id="UP000708208"/>
    </source>
</evidence>
<dbReference type="InterPro" id="IPR032053">
    <property type="entry name" value="Ribosomal_mS34"/>
</dbReference>
<reference evidence="1" key="1">
    <citation type="submission" date="2021-06" db="EMBL/GenBank/DDBJ databases">
        <authorList>
            <person name="Hodson N. C."/>
            <person name="Mongue J. A."/>
            <person name="Jaron S. K."/>
        </authorList>
    </citation>
    <scope>NUCLEOTIDE SEQUENCE</scope>
</reference>
<name>A0A8J2KK05_9HEXA</name>
<dbReference type="Pfam" id="PF16053">
    <property type="entry name" value="MRP-S34"/>
    <property type="match status" value="1"/>
</dbReference>
<keyword evidence="2" id="KW-1185">Reference proteome</keyword>
<protein>
    <submittedName>
        <fullName evidence="1">Uncharacterized protein</fullName>
    </submittedName>
</protein>
<dbReference type="GO" id="GO:0003735">
    <property type="term" value="F:structural constituent of ribosome"/>
    <property type="evidence" value="ECO:0007669"/>
    <property type="project" value="InterPro"/>
</dbReference>
<organism evidence="1 2">
    <name type="scientific">Allacma fusca</name>
    <dbReference type="NCBI Taxonomy" id="39272"/>
    <lineage>
        <taxon>Eukaryota</taxon>
        <taxon>Metazoa</taxon>
        <taxon>Ecdysozoa</taxon>
        <taxon>Arthropoda</taxon>
        <taxon>Hexapoda</taxon>
        <taxon>Collembola</taxon>
        <taxon>Symphypleona</taxon>
        <taxon>Sminthuridae</taxon>
        <taxon>Allacma</taxon>
    </lineage>
</organism>
<dbReference type="AlphaFoldDB" id="A0A8J2KK05"/>
<dbReference type="Proteomes" id="UP000708208">
    <property type="component" value="Unassembled WGS sequence"/>
</dbReference>
<dbReference type="PANTHER" id="PTHR28589">
    <property type="entry name" value="28S RIBOSOMAL PROTEIN S34, MITOCHONDRIAL"/>
    <property type="match status" value="1"/>
</dbReference>